<sequence length="94" mass="10608">MTISNTKKDILVFAISDHAEAMRVAAGLTIFGHRVSCIFVDRHIEENAETIENAELLELCEIEPLSILDDANMQQIDQVQFRAELDKSNHILTI</sequence>
<evidence type="ECO:0000313" key="2">
    <source>
        <dbReference type="Proteomes" id="UP000058020"/>
    </source>
</evidence>
<organism evidence="1 2">
    <name type="scientific">Candidatus Thioglobus autotrophicus</name>
    <dbReference type="NCBI Taxonomy" id="1705394"/>
    <lineage>
        <taxon>Bacteria</taxon>
        <taxon>Pseudomonadati</taxon>
        <taxon>Pseudomonadota</taxon>
        <taxon>Gammaproteobacteria</taxon>
        <taxon>Candidatus Pseudothioglobaceae</taxon>
        <taxon>Candidatus Thioglobus</taxon>
    </lineage>
</organism>
<dbReference type="EMBL" id="CP010552">
    <property type="protein sequence ID" value="ALE53088.1"/>
    <property type="molecule type" value="Genomic_DNA"/>
</dbReference>
<accession>A0A0M4NK05</accession>
<protein>
    <recommendedName>
        <fullName evidence="3">Sulfur reduction protein DsrE</fullName>
    </recommendedName>
</protein>
<keyword evidence="2" id="KW-1185">Reference proteome</keyword>
<dbReference type="RefSeq" id="WP_053952082.1">
    <property type="nucleotide sequence ID" value="NZ_CP010552.1"/>
</dbReference>
<dbReference type="Proteomes" id="UP000058020">
    <property type="component" value="Chromosome"/>
</dbReference>
<dbReference type="STRING" id="1705394.SP60_07740"/>
<name>A0A0M4NK05_9GAMM</name>
<evidence type="ECO:0000313" key="1">
    <source>
        <dbReference type="EMBL" id="ALE53088.1"/>
    </source>
</evidence>
<dbReference type="KEGG" id="tho:SP60_07740"/>
<evidence type="ECO:0008006" key="3">
    <source>
        <dbReference type="Google" id="ProtNLM"/>
    </source>
</evidence>
<reference evidence="1 2" key="1">
    <citation type="journal article" date="2015" name="Genome Announc.">
        <title>Genome Sequence of 'Candidatus Thioglobus autotrophica' Strain EF1, a Chemoautotroph from the SUP05 Clade of Marine Gammaproteobacteria.</title>
        <authorList>
            <person name="Shah V."/>
            <person name="Morris R.M."/>
        </authorList>
    </citation>
    <scope>NUCLEOTIDE SEQUENCE [LARGE SCALE GENOMIC DNA]</scope>
    <source>
        <strain evidence="1 2">EF1</strain>
    </source>
</reference>
<dbReference type="AlphaFoldDB" id="A0A0M4NK05"/>
<proteinExistence type="predicted"/>
<gene>
    <name evidence="1" type="ORF">SP60_07740</name>
</gene>
<dbReference type="OrthoDB" id="8449024at2"/>